<evidence type="ECO:0000313" key="4">
    <source>
        <dbReference type="EMBL" id="CAK9236853.1"/>
    </source>
</evidence>
<dbReference type="CDD" id="cd09912">
    <property type="entry name" value="DLP_2"/>
    <property type="match status" value="1"/>
</dbReference>
<keyword evidence="5" id="KW-1185">Reference proteome</keyword>
<dbReference type="InterPro" id="IPR006073">
    <property type="entry name" value="GTP-bd"/>
</dbReference>
<dbReference type="InterPro" id="IPR051943">
    <property type="entry name" value="TRAFAC_Dynamin-like_GTPase"/>
</dbReference>
<dbReference type="InterPro" id="IPR027417">
    <property type="entry name" value="P-loop_NTPase"/>
</dbReference>
<feature type="domain" description="Thiamine phosphate synthase/TenI" evidence="3">
    <location>
        <begin position="206"/>
        <end position="334"/>
    </location>
</feature>
<name>A0ABP0V408_9BRYO</name>
<dbReference type="InterPro" id="IPR022998">
    <property type="entry name" value="ThiamineP_synth_TenI"/>
</dbReference>
<evidence type="ECO:0000256" key="1">
    <source>
        <dbReference type="SAM" id="Coils"/>
    </source>
</evidence>
<dbReference type="InterPro" id="IPR013785">
    <property type="entry name" value="Aldolase_TIM"/>
</dbReference>
<dbReference type="SUPFAM" id="SSF52540">
    <property type="entry name" value="P-loop containing nucleoside triphosphate hydrolases"/>
    <property type="match status" value="1"/>
</dbReference>
<dbReference type="InterPro" id="IPR036206">
    <property type="entry name" value="ThiamineP_synth_sf"/>
</dbReference>
<dbReference type="EMBL" id="OZ019901">
    <property type="protein sequence ID" value="CAK9236853.1"/>
    <property type="molecule type" value="Genomic_DNA"/>
</dbReference>
<dbReference type="InterPro" id="IPR005225">
    <property type="entry name" value="Small_GTP-bd"/>
</dbReference>
<accession>A0ABP0V408</accession>
<reference evidence="4" key="1">
    <citation type="submission" date="2024-02" db="EMBL/GenBank/DDBJ databases">
        <authorList>
            <consortium name="ELIXIR-Norway"/>
            <consortium name="Elixir Norway"/>
        </authorList>
    </citation>
    <scope>NUCLEOTIDE SEQUENCE</scope>
</reference>
<dbReference type="Pfam" id="PF01926">
    <property type="entry name" value="MMR_HSR1"/>
    <property type="match status" value="1"/>
</dbReference>
<dbReference type="CDD" id="cd00564">
    <property type="entry name" value="TMP_TenI"/>
    <property type="match status" value="1"/>
</dbReference>
<dbReference type="PANTHER" id="PTHR43681:SF1">
    <property type="entry name" value="SARCALUMENIN"/>
    <property type="match status" value="1"/>
</dbReference>
<feature type="coiled-coil region" evidence="1">
    <location>
        <begin position="1044"/>
        <end position="1071"/>
    </location>
</feature>
<evidence type="ECO:0000259" key="2">
    <source>
        <dbReference type="Pfam" id="PF01926"/>
    </source>
</evidence>
<dbReference type="Pfam" id="PF02581">
    <property type="entry name" value="TMP-TENI"/>
    <property type="match status" value="1"/>
</dbReference>
<gene>
    <name evidence="4" type="ORF">CSSPTR1EN2_LOCUS23253</name>
</gene>
<keyword evidence="1" id="KW-0175">Coiled coil</keyword>
<evidence type="ECO:0000313" key="5">
    <source>
        <dbReference type="Proteomes" id="UP001497512"/>
    </source>
</evidence>
<evidence type="ECO:0000259" key="3">
    <source>
        <dbReference type="Pfam" id="PF02581"/>
    </source>
</evidence>
<protein>
    <recommendedName>
        <fullName evidence="6">G domain-containing protein</fullName>
    </recommendedName>
</protein>
<dbReference type="Proteomes" id="UP001497512">
    <property type="component" value="Chromosome 9"/>
</dbReference>
<dbReference type="PANTHER" id="PTHR43681">
    <property type="entry name" value="TRANSMEMBRANE GTPASE FZO"/>
    <property type="match status" value="1"/>
</dbReference>
<dbReference type="Gene3D" id="3.40.50.300">
    <property type="entry name" value="P-loop containing nucleotide triphosphate hydrolases"/>
    <property type="match status" value="1"/>
</dbReference>
<dbReference type="SUPFAM" id="SSF51391">
    <property type="entry name" value="Thiamin phosphate synthase"/>
    <property type="match status" value="1"/>
</dbReference>
<dbReference type="Gene3D" id="3.20.20.70">
    <property type="entry name" value="Aldolase class I"/>
    <property type="match status" value="1"/>
</dbReference>
<organism evidence="4 5">
    <name type="scientific">Sphagnum troendelagicum</name>
    <dbReference type="NCBI Taxonomy" id="128251"/>
    <lineage>
        <taxon>Eukaryota</taxon>
        <taxon>Viridiplantae</taxon>
        <taxon>Streptophyta</taxon>
        <taxon>Embryophyta</taxon>
        <taxon>Bryophyta</taxon>
        <taxon>Sphagnophytina</taxon>
        <taxon>Sphagnopsida</taxon>
        <taxon>Sphagnales</taxon>
        <taxon>Sphagnaceae</taxon>
        <taxon>Sphagnum</taxon>
    </lineage>
</organism>
<dbReference type="NCBIfam" id="TIGR00231">
    <property type="entry name" value="small_GTP"/>
    <property type="match status" value="1"/>
</dbReference>
<sequence>MFLMMGHGVVVVGSLNTKMPVLAVGNRLCIQPSLAAGGQLAVGGECGGNEIPKQKLPYLFQMHSRRFSFTTVMRGRIFRHCNNSSCRSAAALFKWNFSSGAPAPAAVGLRDCQDKHRREFLKTGSLCSSRDASSPRKRSTRRDVGATRFSLVNGMDTDVNTSPSSSAPDATDNLQASMGLFPGGFRRAEVRIPGLVLRVMAEGVQDGESCREFLESIVNAAVVGGVTMVILEAGGGDEQAAAGGAKLYDAACTLKALLRGRAELLVAERVDIAAAAGANGVLLSDQGLPAVVARRMMQSAVAESSSLPLVARSVSSAQSALNATASEGADLLFLDPTEIGDDSAGAFVKAVCELVSIPVFIDALRINGVPEQSPGLELLKSGANGLVLTAIDLEKAANGDAHHYVSALMSAVDLAVQQHKEVEPTNSPDGQVQVSFLQEVTDADGGLPQGAKTITAPSIEVEEPIEAQAKQIVEEERILLTEMVDLVRDASPEMEEVSLLIDAVKQLDELFLLVIVGEYNSGKSSVINALLGKKFLKEGVLPTTNEIILLRHAGEGGEAQERSERHPDGHFLRFLPADLLKQMNLVDTPGTNVILQRQQRLTEEFVPRADLVLFVLSADRPLTDSEVRFLRYIRQWGKKIIFILNKCDILSNSRQVGEVSKFVSENAQRLLSVEQAQVYPVSARQALHAKLSATLDDGFIDPDLLSKNSLWTTSGFGDLEGFILGFMGGSIDTGAERLRLKLETPLGIGVALLGACERQLVAEALKAEADLKALGSMELQLQRYEESMQNDAVSLCQRTLAVIEGAKGRTNKFIDSTLRLSNVEAVAKYLIGSDRPRSMPVSSHFEGEVLHTAVADVRKALEEHKAWIASNSERQLRNYWDFVRSRWPPEGAKDAQGAQSMQEEPSMIQLHNLNKKIEGDNDSLTVLEGFDTKAAMILLEQELKEVVLSTFGGLGAAGLSASVLTSILPTTVEDLVALGICSAGGFVGVWNLPLRRADIKKKVKRVADSLTRQFQEAMQKELQESIDMVKAEVEALTRPYHKAAEEEVSRISGLKTELQRINAQLQVLRQRVQNLGT</sequence>
<evidence type="ECO:0008006" key="6">
    <source>
        <dbReference type="Google" id="ProtNLM"/>
    </source>
</evidence>
<proteinExistence type="predicted"/>
<feature type="domain" description="G" evidence="2">
    <location>
        <begin position="514"/>
        <end position="646"/>
    </location>
</feature>